<evidence type="ECO:0000313" key="4">
    <source>
        <dbReference type="Proteomes" id="UP000076927"/>
    </source>
</evidence>
<sequence length="387" mass="44957">MRKAKILQVCAIDVSTDALLKPMVLKSMEAGFKVHNACNDTGKFAALRQEGLEMREIPFERKIFSLLNIKATYQLYKLIRKERYEVVHVHTPVAAVLGRIASKLAGVRHILYTAHGFYFHEGMSKSTYTFFFQLEKWMARFCTNWLLLQSEEDYELCKRSRFMREERIIHLSNGVDLFGKFNRALVDPEAQKELRAELRIEPGDIVITFIGRLVREKGIFEITEAFKRLYEHNPRVKLILIGELFKGEPDQESIHLLREQMEHPGIMPVGYRKDIVEIMSVSDIFTLPSYREGLPRSIIEAMAMELPVVATNIRGCREEVFNGMNGYLVEARNADALYEKLHLLTEDKDMRIRYGKKGREIAVERFNEQEVIRKQLSLFNSLTKESS</sequence>
<protein>
    <recommendedName>
        <fullName evidence="5">Glycosyl transferase family 1</fullName>
    </recommendedName>
</protein>
<dbReference type="PANTHER" id="PTHR12526">
    <property type="entry name" value="GLYCOSYLTRANSFERASE"/>
    <property type="match status" value="1"/>
</dbReference>
<dbReference type="PANTHER" id="PTHR12526:SF638">
    <property type="entry name" value="SPORE COAT PROTEIN SA"/>
    <property type="match status" value="1"/>
</dbReference>
<dbReference type="Gene3D" id="3.40.50.2000">
    <property type="entry name" value="Glycogen Phosphorylase B"/>
    <property type="match status" value="2"/>
</dbReference>
<feature type="domain" description="Glycosyl transferase family 1" evidence="1">
    <location>
        <begin position="191"/>
        <end position="360"/>
    </location>
</feature>
<organism evidence="3 4">
    <name type="scientific">Paenibacillus swuensis</name>
    <dbReference type="NCBI Taxonomy" id="1178515"/>
    <lineage>
        <taxon>Bacteria</taxon>
        <taxon>Bacillati</taxon>
        <taxon>Bacillota</taxon>
        <taxon>Bacilli</taxon>
        <taxon>Bacillales</taxon>
        <taxon>Paenibacillaceae</taxon>
        <taxon>Paenibacillus</taxon>
    </lineage>
</organism>
<dbReference type="KEGG" id="pswu:SY83_02700"/>
<dbReference type="AlphaFoldDB" id="A0A172TEN0"/>
<dbReference type="OrthoDB" id="9806653at2"/>
<accession>A0A172TEN0</accession>
<dbReference type="InterPro" id="IPR001296">
    <property type="entry name" value="Glyco_trans_1"/>
</dbReference>
<dbReference type="GO" id="GO:0016757">
    <property type="term" value="F:glycosyltransferase activity"/>
    <property type="evidence" value="ECO:0007669"/>
    <property type="project" value="InterPro"/>
</dbReference>
<name>A0A172TEN0_9BACL</name>
<evidence type="ECO:0000313" key="3">
    <source>
        <dbReference type="EMBL" id="ANE45412.1"/>
    </source>
</evidence>
<feature type="domain" description="Glycosyltransferase subfamily 4-like N-terminal" evidence="2">
    <location>
        <begin position="26"/>
        <end position="143"/>
    </location>
</feature>
<evidence type="ECO:0000259" key="1">
    <source>
        <dbReference type="Pfam" id="PF00534"/>
    </source>
</evidence>
<dbReference type="Pfam" id="PF00534">
    <property type="entry name" value="Glycos_transf_1"/>
    <property type="match status" value="1"/>
</dbReference>
<proteinExistence type="predicted"/>
<reference evidence="3 4" key="1">
    <citation type="submission" date="2015-01" db="EMBL/GenBank/DDBJ databases">
        <title>Paenibacillus swuensis/DY6/whole genome sequencing.</title>
        <authorList>
            <person name="Kim M.K."/>
            <person name="Srinivasan S."/>
            <person name="Lee J.-J."/>
        </authorList>
    </citation>
    <scope>NUCLEOTIDE SEQUENCE [LARGE SCALE GENOMIC DNA]</scope>
    <source>
        <strain evidence="3 4">DY6</strain>
    </source>
</reference>
<evidence type="ECO:0008006" key="5">
    <source>
        <dbReference type="Google" id="ProtNLM"/>
    </source>
</evidence>
<dbReference type="EMBL" id="CP011388">
    <property type="protein sequence ID" value="ANE45412.1"/>
    <property type="molecule type" value="Genomic_DNA"/>
</dbReference>
<dbReference type="SUPFAM" id="SSF53756">
    <property type="entry name" value="UDP-Glycosyltransferase/glycogen phosphorylase"/>
    <property type="match status" value="1"/>
</dbReference>
<dbReference type="InterPro" id="IPR028098">
    <property type="entry name" value="Glyco_trans_4-like_N"/>
</dbReference>
<dbReference type="Proteomes" id="UP000076927">
    <property type="component" value="Chromosome"/>
</dbReference>
<gene>
    <name evidence="3" type="ORF">SY83_02700</name>
</gene>
<dbReference type="RefSeq" id="WP_068604023.1">
    <property type="nucleotide sequence ID" value="NZ_CP011388.1"/>
</dbReference>
<evidence type="ECO:0000259" key="2">
    <source>
        <dbReference type="Pfam" id="PF13477"/>
    </source>
</evidence>
<dbReference type="PATRIC" id="fig|1178515.4.peg.524"/>
<dbReference type="STRING" id="1178515.SY83_02700"/>
<dbReference type="CDD" id="cd03808">
    <property type="entry name" value="GT4_CapM-like"/>
    <property type="match status" value="1"/>
</dbReference>
<dbReference type="Pfam" id="PF13477">
    <property type="entry name" value="Glyco_trans_4_2"/>
    <property type="match status" value="1"/>
</dbReference>
<keyword evidence="4" id="KW-1185">Reference proteome</keyword>